<name>A0ABR9M3R5_9ACTN</name>
<proteinExistence type="predicted"/>
<sequence length="139" mass="15118">MRPSSIEEDRDYLDRLLTQAETMMRSLAGARARIGRITGTGQAAGGLVSAVADGHGRVRELVVDPRGMRLGAEALGREVGEALRAAQRDAERQVHDLMAEIDAQTPRLPEALGADFVQERVEQVSREIEARMGSAWPGQ</sequence>
<keyword evidence="2" id="KW-1185">Reference proteome</keyword>
<protein>
    <submittedName>
        <fullName evidence="1">DNA-binding protein YbaB</fullName>
    </submittedName>
</protein>
<evidence type="ECO:0000313" key="1">
    <source>
        <dbReference type="EMBL" id="MBE1587538.1"/>
    </source>
</evidence>
<dbReference type="InterPro" id="IPR004401">
    <property type="entry name" value="YbaB/EbfC"/>
</dbReference>
<gene>
    <name evidence="1" type="ORF">H4W80_005796</name>
</gene>
<dbReference type="SUPFAM" id="SSF82607">
    <property type="entry name" value="YbaB-like"/>
    <property type="match status" value="1"/>
</dbReference>
<dbReference type="InterPro" id="IPR036894">
    <property type="entry name" value="YbaB-like_sf"/>
</dbReference>
<dbReference type="GO" id="GO:0003677">
    <property type="term" value="F:DNA binding"/>
    <property type="evidence" value="ECO:0007669"/>
    <property type="project" value="UniProtKB-KW"/>
</dbReference>
<reference evidence="1 2" key="1">
    <citation type="submission" date="2020-10" db="EMBL/GenBank/DDBJ databases">
        <title>Sequencing the genomes of 1000 actinobacteria strains.</title>
        <authorList>
            <person name="Klenk H.-P."/>
        </authorList>
    </citation>
    <scope>NUCLEOTIDE SEQUENCE [LARGE SCALE GENOMIC DNA]</scope>
    <source>
        <strain evidence="1 2">DSM 43173</strain>
    </source>
</reference>
<comment type="caution">
    <text evidence="1">The sequence shown here is derived from an EMBL/GenBank/DDBJ whole genome shotgun (WGS) entry which is preliminary data.</text>
</comment>
<evidence type="ECO:0000313" key="2">
    <source>
        <dbReference type="Proteomes" id="UP000633509"/>
    </source>
</evidence>
<dbReference type="Pfam" id="PF02575">
    <property type="entry name" value="YbaB_DNA_bd"/>
    <property type="match status" value="1"/>
</dbReference>
<accession>A0ABR9M3R5</accession>
<organism evidence="1 2">
    <name type="scientific">Nonomuraea angiospora</name>
    <dbReference type="NCBI Taxonomy" id="46172"/>
    <lineage>
        <taxon>Bacteria</taxon>
        <taxon>Bacillati</taxon>
        <taxon>Actinomycetota</taxon>
        <taxon>Actinomycetes</taxon>
        <taxon>Streptosporangiales</taxon>
        <taxon>Streptosporangiaceae</taxon>
        <taxon>Nonomuraea</taxon>
    </lineage>
</organism>
<dbReference type="RefSeq" id="WP_192787911.1">
    <property type="nucleotide sequence ID" value="NZ_JADBEK010000001.1"/>
</dbReference>
<keyword evidence="1" id="KW-0238">DNA-binding</keyword>
<dbReference type="EMBL" id="JADBEK010000001">
    <property type="protein sequence ID" value="MBE1587538.1"/>
    <property type="molecule type" value="Genomic_DNA"/>
</dbReference>
<dbReference type="Proteomes" id="UP000633509">
    <property type="component" value="Unassembled WGS sequence"/>
</dbReference>
<dbReference type="Gene3D" id="3.30.1310.10">
    <property type="entry name" value="Nucleoid-associated protein YbaB-like domain"/>
    <property type="match status" value="1"/>
</dbReference>